<dbReference type="EMBL" id="HACM01004851">
    <property type="protein sequence ID" value="CRZ05293.1"/>
    <property type="molecule type" value="Transcribed_RNA"/>
</dbReference>
<reference evidence="2" key="1">
    <citation type="submission" date="2015-04" db="EMBL/GenBank/DDBJ databases">
        <title>The genome sequence of the plant pathogenic Rhizarian Plasmodiophora brassicae reveals insights in its biotrophic life cycle and the origin of chitin synthesis.</title>
        <authorList>
            <person name="Schwelm A."/>
            <person name="Fogelqvist J."/>
            <person name="Knaust A."/>
            <person name="Julke S."/>
            <person name="Lilja T."/>
            <person name="Dhandapani V."/>
            <person name="Bonilla-Rosso G."/>
            <person name="Karlsson M."/>
            <person name="Shevchenko A."/>
            <person name="Choi S.R."/>
            <person name="Kim H.G."/>
            <person name="Park J.Y."/>
            <person name="Lim Y.P."/>
            <person name="Ludwig-Muller J."/>
            <person name="Dixelius C."/>
        </authorList>
    </citation>
    <scope>NUCLEOTIDE SEQUENCE</scope>
    <source>
        <tissue evidence="2">Potato root galls</tissue>
    </source>
</reference>
<proteinExistence type="predicted"/>
<sequence>MSLTISLSSSGTEEVEICKGRGGEEVSSEPVEEENRREVAAICIRSVSLVVGESGKPEGEETGKPEEEEICTRSVSLVVVESGKPEEENSASLEEEEICRRNVF</sequence>
<organism evidence="2">
    <name type="scientific">Spongospora subterranea</name>
    <dbReference type="NCBI Taxonomy" id="70186"/>
    <lineage>
        <taxon>Eukaryota</taxon>
        <taxon>Sar</taxon>
        <taxon>Rhizaria</taxon>
        <taxon>Endomyxa</taxon>
        <taxon>Phytomyxea</taxon>
        <taxon>Plasmodiophorida</taxon>
        <taxon>Plasmodiophoridae</taxon>
        <taxon>Spongospora</taxon>
    </lineage>
</organism>
<feature type="region of interest" description="Disordered" evidence="1">
    <location>
        <begin position="1"/>
        <end position="33"/>
    </location>
</feature>
<evidence type="ECO:0000256" key="1">
    <source>
        <dbReference type="SAM" id="MobiDB-lite"/>
    </source>
</evidence>
<protein>
    <submittedName>
        <fullName evidence="2">Uncharacterized protein</fullName>
    </submittedName>
</protein>
<accession>A0A0H5QTI8</accession>
<feature type="region of interest" description="Disordered" evidence="1">
    <location>
        <begin position="81"/>
        <end position="104"/>
    </location>
</feature>
<evidence type="ECO:0000313" key="2">
    <source>
        <dbReference type="EMBL" id="CRZ05293.1"/>
    </source>
</evidence>
<feature type="compositionally biased region" description="Polar residues" evidence="1">
    <location>
        <begin position="1"/>
        <end position="12"/>
    </location>
</feature>
<dbReference type="AlphaFoldDB" id="A0A0H5QTI8"/>
<name>A0A0H5QTI8_9EUKA</name>